<feature type="domain" description="Fe/B12 periplasmic-binding" evidence="2">
    <location>
        <begin position="43"/>
        <end position="298"/>
    </location>
</feature>
<evidence type="ECO:0000313" key="3">
    <source>
        <dbReference type="EMBL" id="UOK71513.1"/>
    </source>
</evidence>
<dbReference type="Proteomes" id="UP000831684">
    <property type="component" value="Chromosome"/>
</dbReference>
<sequence>MMLRRIPITSVPARVVLAMGLLALTVIGQGPAAHAASATAPQRILAIGGAVTETLYALGLEDRVVAVDTSSTYPPRALAEKPNVGYMRALSPEGVLSVGPDLIIALDGAGPPDAVKVLKSAAIPFETLPEARDEAGVLATIRRVAALAGVPERGEVLAGEVAADFAALAQLRARLPAPRSVVFVLSASGTAPVVGGAGTGAQAMFALAGVSNAMTGLNGYKPAVGEAVLGADPYAIVLMKDQNHAVSDAAVKAMPAFAGTSAIEAGRLYRMDGGYLLSFGPRTPQAARDLAALIYPELALPPLPAHAANAASTPSATGTP</sequence>
<dbReference type="AlphaFoldDB" id="A0A9E7CVS0"/>
<name>A0A9E7CVS0_9HYPH</name>
<organism evidence="3 4">
    <name type="scientific">Ancylobacter polymorphus</name>
    <dbReference type="NCBI Taxonomy" id="223390"/>
    <lineage>
        <taxon>Bacteria</taxon>
        <taxon>Pseudomonadati</taxon>
        <taxon>Pseudomonadota</taxon>
        <taxon>Alphaproteobacteria</taxon>
        <taxon>Hyphomicrobiales</taxon>
        <taxon>Xanthobacteraceae</taxon>
        <taxon>Ancylobacter</taxon>
    </lineage>
</organism>
<dbReference type="SUPFAM" id="SSF53807">
    <property type="entry name" value="Helical backbone' metal receptor"/>
    <property type="match status" value="1"/>
</dbReference>
<feature type="signal peptide" evidence="1">
    <location>
        <begin position="1"/>
        <end position="35"/>
    </location>
</feature>
<evidence type="ECO:0000313" key="4">
    <source>
        <dbReference type="Proteomes" id="UP000831684"/>
    </source>
</evidence>
<dbReference type="EMBL" id="CP083239">
    <property type="protein sequence ID" value="UOK71513.1"/>
    <property type="molecule type" value="Genomic_DNA"/>
</dbReference>
<feature type="chain" id="PRO_5038543585" evidence="1">
    <location>
        <begin position="36"/>
        <end position="320"/>
    </location>
</feature>
<dbReference type="InterPro" id="IPR050902">
    <property type="entry name" value="ABC_Transporter_SBP"/>
</dbReference>
<dbReference type="PANTHER" id="PTHR30535">
    <property type="entry name" value="VITAMIN B12-BINDING PROTEIN"/>
    <property type="match status" value="1"/>
</dbReference>
<reference evidence="3" key="1">
    <citation type="submission" date="2021-09" db="EMBL/GenBank/DDBJ databases">
        <title>Network and meta-omics reveal the key degrader and cooperation patterns in an efficient 1,4-dioxane-degrading microbial community.</title>
        <authorList>
            <person name="Dai C."/>
        </authorList>
    </citation>
    <scope>NUCLEOTIDE SEQUENCE</scope>
    <source>
        <strain evidence="3">ZM13</strain>
    </source>
</reference>
<dbReference type="PANTHER" id="PTHR30535:SF4">
    <property type="entry name" value="HEMIN-BINDING PERIPLASMIC PROTEIN HMUT"/>
    <property type="match status" value="1"/>
</dbReference>
<evidence type="ECO:0000259" key="2">
    <source>
        <dbReference type="PROSITE" id="PS50983"/>
    </source>
</evidence>
<protein>
    <submittedName>
        <fullName evidence="3">ABC transporter substrate-binding protein</fullName>
    </submittedName>
</protein>
<dbReference type="Pfam" id="PF01497">
    <property type="entry name" value="Peripla_BP_2"/>
    <property type="match status" value="1"/>
</dbReference>
<keyword evidence="1" id="KW-0732">Signal</keyword>
<proteinExistence type="predicted"/>
<dbReference type="PROSITE" id="PS50983">
    <property type="entry name" value="FE_B12_PBP"/>
    <property type="match status" value="1"/>
</dbReference>
<accession>A0A9E7CVS0</accession>
<dbReference type="KEGG" id="apol:K9D25_01950"/>
<dbReference type="InterPro" id="IPR002491">
    <property type="entry name" value="ABC_transptr_periplasmic_BD"/>
</dbReference>
<dbReference type="Gene3D" id="3.40.50.1980">
    <property type="entry name" value="Nitrogenase molybdenum iron protein domain"/>
    <property type="match status" value="2"/>
</dbReference>
<evidence type="ECO:0000256" key="1">
    <source>
        <dbReference type="SAM" id="SignalP"/>
    </source>
</evidence>
<gene>
    <name evidence="3" type="ORF">K9D25_01950</name>
</gene>
<dbReference type="RefSeq" id="WP_244378735.1">
    <property type="nucleotide sequence ID" value="NZ_CP083239.1"/>
</dbReference>